<evidence type="ECO:0000313" key="2">
    <source>
        <dbReference type="Proteomes" id="UP000422108"/>
    </source>
</evidence>
<proteinExistence type="predicted"/>
<organism evidence="1 2">
    <name type="scientific">Desulfosarcina ovata subsp. ovata</name>
    <dbReference type="NCBI Taxonomy" id="2752305"/>
    <lineage>
        <taxon>Bacteria</taxon>
        <taxon>Pseudomonadati</taxon>
        <taxon>Thermodesulfobacteriota</taxon>
        <taxon>Desulfobacteria</taxon>
        <taxon>Desulfobacterales</taxon>
        <taxon>Desulfosarcinaceae</taxon>
        <taxon>Desulfosarcina</taxon>
    </lineage>
</organism>
<dbReference type="PANTHER" id="PTHR10151:SF120">
    <property type="entry name" value="BIS(5'-ADENOSYL)-TRIPHOSPHATASE"/>
    <property type="match status" value="1"/>
</dbReference>
<accession>A0A5K8A4Y3</accession>
<dbReference type="Gene3D" id="3.40.720.10">
    <property type="entry name" value="Alkaline Phosphatase, subunit A"/>
    <property type="match status" value="1"/>
</dbReference>
<dbReference type="InterPro" id="IPR002591">
    <property type="entry name" value="Phosphodiest/P_Trfase"/>
</dbReference>
<dbReference type="AlphaFoldDB" id="A0A5K8A4Y3"/>
<dbReference type="GO" id="GO:0016787">
    <property type="term" value="F:hydrolase activity"/>
    <property type="evidence" value="ECO:0007669"/>
    <property type="project" value="UniProtKB-ARBA"/>
</dbReference>
<dbReference type="Pfam" id="PF01663">
    <property type="entry name" value="Phosphodiest"/>
    <property type="match status" value="1"/>
</dbReference>
<name>A0A5K8A4Y3_9BACT</name>
<gene>
    <name evidence="1" type="ORF">DSCOOX_07590</name>
</gene>
<dbReference type="Proteomes" id="UP000422108">
    <property type="component" value="Chromosome"/>
</dbReference>
<dbReference type="RefSeq" id="WP_155309023.1">
    <property type="nucleotide sequence ID" value="NZ_AP021879.1"/>
</dbReference>
<dbReference type="CDD" id="cd16018">
    <property type="entry name" value="Enpp"/>
    <property type="match status" value="1"/>
</dbReference>
<protein>
    <submittedName>
        <fullName evidence="1">Alkaline phosphatase family protein</fullName>
    </submittedName>
</protein>
<dbReference type="PANTHER" id="PTHR10151">
    <property type="entry name" value="ECTONUCLEOTIDE PYROPHOSPHATASE/PHOSPHODIESTERASE"/>
    <property type="match status" value="1"/>
</dbReference>
<dbReference type="InterPro" id="IPR017850">
    <property type="entry name" value="Alkaline_phosphatase_core_sf"/>
</dbReference>
<sequence length="444" mass="50484">MTEHLVVFNVVGLSPKYLNLLRELPNFSDLMSNGLAVPVDPVFPALTLPAQASLVTGSWPEQHGIVANGFYDRNRMEVSFWDQHRFLVQGRPLWERIKRRRPDMTTAVLFWQNTLHGQADIIVTPKPMHAEHELIQWCYSKPVGYYESLVEEIGPFNLFDYWGPFASPNASRWIIDSAVATMRRHRPHLMMVYLPHLDYSCQKYGPDDSRVVEDLKIADTLIGNFRDALGDMGLDDRTTLAVVSEYALSPVSDAVSPNRILRDAGLLAVREIQGREYLDIEFSRAFAMVDHQIAHVYVHDENDCDAVASLLQGTPGIQALWDGERKHRAHVNHRRSGELIVLADPDRWLAYYWWLDSGKAPDFADHVDIHRKPGYDPLELFIDEKTFKIFSDTTLIKGSHGLPARDRDQMAMLMIGGDAGERMELTEPVPMVDVSAILEQVLIS</sequence>
<dbReference type="EMBL" id="AP021879">
    <property type="protein sequence ID" value="BBO87579.1"/>
    <property type="molecule type" value="Genomic_DNA"/>
</dbReference>
<keyword evidence="2" id="KW-1185">Reference proteome</keyword>
<reference evidence="1 2" key="1">
    <citation type="submission" date="2019-11" db="EMBL/GenBank/DDBJ databases">
        <title>Comparative genomics of hydrocarbon-degrading Desulfosarcina strains.</title>
        <authorList>
            <person name="Watanabe M."/>
            <person name="Kojima H."/>
            <person name="Fukui M."/>
        </authorList>
    </citation>
    <scope>NUCLEOTIDE SEQUENCE [LARGE SCALE GENOMIC DNA]</scope>
    <source>
        <strain evidence="2">oXyS1</strain>
    </source>
</reference>
<dbReference type="SUPFAM" id="SSF53649">
    <property type="entry name" value="Alkaline phosphatase-like"/>
    <property type="match status" value="1"/>
</dbReference>
<evidence type="ECO:0000313" key="1">
    <source>
        <dbReference type="EMBL" id="BBO87579.1"/>
    </source>
</evidence>